<comment type="caution">
    <text evidence="1">The sequence shown here is derived from an EMBL/GenBank/DDBJ whole genome shotgun (WGS) entry which is preliminary data.</text>
</comment>
<sequence>MRTPVSETPSHSIHGLINVFNTLGDSWLVQTNPESEAPEDKDADIFTNSFSLLSLNRQSISDFVFHGQYSNAVDAKAHQMENAWTKMQTKDQGNPLKGPNANQVPPGPPTVCAATESFLTSMTMFRIM</sequence>
<evidence type="ECO:0000313" key="2">
    <source>
        <dbReference type="Proteomes" id="UP001150879"/>
    </source>
</evidence>
<dbReference type="Proteomes" id="UP001150879">
    <property type="component" value="Unassembled WGS sequence"/>
</dbReference>
<organism evidence="1 2">
    <name type="scientific">Penicillium cf. griseofulvum</name>
    <dbReference type="NCBI Taxonomy" id="2972120"/>
    <lineage>
        <taxon>Eukaryota</taxon>
        <taxon>Fungi</taxon>
        <taxon>Dikarya</taxon>
        <taxon>Ascomycota</taxon>
        <taxon>Pezizomycotina</taxon>
        <taxon>Eurotiomycetes</taxon>
        <taxon>Eurotiomycetidae</taxon>
        <taxon>Eurotiales</taxon>
        <taxon>Aspergillaceae</taxon>
        <taxon>Penicillium</taxon>
    </lineage>
</organism>
<accession>A0A9W9IXF3</accession>
<reference evidence="1" key="2">
    <citation type="journal article" date="2023" name="IMA Fungus">
        <title>Comparative genomic study of the Penicillium genus elucidates a diverse pangenome and 15 lateral gene transfer events.</title>
        <authorList>
            <person name="Petersen C."/>
            <person name="Sorensen T."/>
            <person name="Nielsen M.R."/>
            <person name="Sondergaard T.E."/>
            <person name="Sorensen J.L."/>
            <person name="Fitzpatrick D.A."/>
            <person name="Frisvad J.C."/>
            <person name="Nielsen K.L."/>
        </authorList>
    </citation>
    <scope>NUCLEOTIDE SEQUENCE</scope>
    <source>
        <strain evidence="1">IBT 16849</strain>
    </source>
</reference>
<evidence type="ECO:0000313" key="1">
    <source>
        <dbReference type="EMBL" id="KAJ5185697.1"/>
    </source>
</evidence>
<dbReference type="AlphaFoldDB" id="A0A9W9IXF3"/>
<dbReference type="EMBL" id="JAPQKP010000006">
    <property type="protein sequence ID" value="KAJ5185697.1"/>
    <property type="molecule type" value="Genomic_DNA"/>
</dbReference>
<keyword evidence="2" id="KW-1185">Reference proteome</keyword>
<name>A0A9W9IXF3_9EURO</name>
<protein>
    <submittedName>
        <fullName evidence="1">Uncharacterized protein</fullName>
    </submittedName>
</protein>
<gene>
    <name evidence="1" type="ORF">N7472_010537</name>
</gene>
<proteinExistence type="predicted"/>
<reference evidence="1" key="1">
    <citation type="submission" date="2022-11" db="EMBL/GenBank/DDBJ databases">
        <authorList>
            <person name="Petersen C."/>
        </authorList>
    </citation>
    <scope>NUCLEOTIDE SEQUENCE</scope>
    <source>
        <strain evidence="1">IBT 16849</strain>
    </source>
</reference>